<dbReference type="Pfam" id="PF00691">
    <property type="entry name" value="OmpA"/>
    <property type="match status" value="1"/>
</dbReference>
<comment type="subcellular location">
    <subcellularLocation>
        <location evidence="1">Cell outer membrane</location>
    </subcellularLocation>
</comment>
<comment type="caution">
    <text evidence="6">The sequence shown here is derived from an EMBL/GenBank/DDBJ whole genome shotgun (WGS) entry which is preliminary data.</text>
</comment>
<feature type="domain" description="OmpA-like" evidence="5">
    <location>
        <begin position="106"/>
        <end position="215"/>
    </location>
</feature>
<dbReference type="CDD" id="cd07185">
    <property type="entry name" value="OmpA_C-like"/>
    <property type="match status" value="1"/>
</dbReference>
<dbReference type="SUPFAM" id="SSF103088">
    <property type="entry name" value="OmpA-like"/>
    <property type="match status" value="1"/>
</dbReference>
<evidence type="ECO:0000256" key="2">
    <source>
        <dbReference type="ARBA" id="ARBA00023136"/>
    </source>
</evidence>
<dbReference type="InterPro" id="IPR006664">
    <property type="entry name" value="OMP_bac"/>
</dbReference>
<dbReference type="InterPro" id="IPR006665">
    <property type="entry name" value="OmpA-like"/>
</dbReference>
<dbReference type="PROSITE" id="PS51123">
    <property type="entry name" value="OMPA_2"/>
    <property type="match status" value="1"/>
</dbReference>
<sequence>MTNKRFQLTVLGAVACVSLSAASAELGHLRWPANSTIAVETAHEAHVIVDQGAKADGGAEFAGRDGRTIEKVRGGVNAWIVTEQGREQPVLYPKAVELGDAGFDSRSFNLSTDGIVFFAFNKTAPQDVQQLQRIVQAARSRNADVRVVGHADEVGSDRYNQRLSTRRAKAVADYLINAGISPDQISFEGRGKREPADLNNPAKNRRAVISFAAAKGVKTQ</sequence>
<dbReference type="PANTHER" id="PTHR30329:SF17">
    <property type="entry name" value="LIPOPROTEIN YFIB-RELATED"/>
    <property type="match status" value="1"/>
</dbReference>
<dbReference type="PRINTS" id="PR01021">
    <property type="entry name" value="OMPADOMAIN"/>
</dbReference>
<keyword evidence="4" id="KW-0732">Signal</keyword>
<evidence type="ECO:0000256" key="1">
    <source>
        <dbReference type="ARBA" id="ARBA00004442"/>
    </source>
</evidence>
<feature type="signal peptide" evidence="4">
    <location>
        <begin position="1"/>
        <end position="23"/>
    </location>
</feature>
<dbReference type="InterPro" id="IPR050330">
    <property type="entry name" value="Bact_OuterMem_StrucFunc"/>
</dbReference>
<keyword evidence="2 3" id="KW-0472">Membrane</keyword>
<organism evidence="6 7">
    <name type="scientific">Noviherbaspirillum suwonense</name>
    <dbReference type="NCBI Taxonomy" id="1224511"/>
    <lineage>
        <taxon>Bacteria</taxon>
        <taxon>Pseudomonadati</taxon>
        <taxon>Pseudomonadota</taxon>
        <taxon>Betaproteobacteria</taxon>
        <taxon>Burkholderiales</taxon>
        <taxon>Oxalobacteraceae</taxon>
        <taxon>Noviherbaspirillum</taxon>
    </lineage>
</organism>
<dbReference type="InterPro" id="IPR036737">
    <property type="entry name" value="OmpA-like_sf"/>
</dbReference>
<name>A0ABY1QMF4_9BURK</name>
<dbReference type="EMBL" id="FXUL01000018">
    <property type="protein sequence ID" value="SMP72512.1"/>
    <property type="molecule type" value="Genomic_DNA"/>
</dbReference>
<evidence type="ECO:0000313" key="6">
    <source>
        <dbReference type="EMBL" id="SMP72512.1"/>
    </source>
</evidence>
<proteinExistence type="predicted"/>
<evidence type="ECO:0000313" key="7">
    <source>
        <dbReference type="Proteomes" id="UP001158049"/>
    </source>
</evidence>
<evidence type="ECO:0000256" key="4">
    <source>
        <dbReference type="SAM" id="SignalP"/>
    </source>
</evidence>
<keyword evidence="7" id="KW-1185">Reference proteome</keyword>
<evidence type="ECO:0000256" key="3">
    <source>
        <dbReference type="PROSITE-ProRule" id="PRU00473"/>
    </source>
</evidence>
<gene>
    <name evidence="6" type="ORF">SAMN06295970_11851</name>
</gene>
<protein>
    <submittedName>
        <fullName evidence="6">Outer membrane protein OmpA</fullName>
    </submittedName>
</protein>
<accession>A0ABY1QMF4</accession>
<reference evidence="6 7" key="1">
    <citation type="submission" date="2017-05" db="EMBL/GenBank/DDBJ databases">
        <authorList>
            <person name="Varghese N."/>
            <person name="Submissions S."/>
        </authorList>
    </citation>
    <scope>NUCLEOTIDE SEQUENCE [LARGE SCALE GENOMIC DNA]</scope>
    <source>
        <strain evidence="6 7">DSM 26001</strain>
    </source>
</reference>
<feature type="chain" id="PRO_5046760263" evidence="4">
    <location>
        <begin position="24"/>
        <end position="220"/>
    </location>
</feature>
<dbReference type="Gene3D" id="3.30.1330.60">
    <property type="entry name" value="OmpA-like domain"/>
    <property type="match status" value="1"/>
</dbReference>
<evidence type="ECO:0000259" key="5">
    <source>
        <dbReference type="PROSITE" id="PS51123"/>
    </source>
</evidence>
<dbReference type="PROSITE" id="PS51257">
    <property type="entry name" value="PROKAR_LIPOPROTEIN"/>
    <property type="match status" value="1"/>
</dbReference>
<dbReference type="RefSeq" id="WP_283444103.1">
    <property type="nucleotide sequence ID" value="NZ_FXUL01000018.1"/>
</dbReference>
<dbReference type="PANTHER" id="PTHR30329">
    <property type="entry name" value="STATOR ELEMENT OF FLAGELLAR MOTOR COMPLEX"/>
    <property type="match status" value="1"/>
</dbReference>
<dbReference type="Proteomes" id="UP001158049">
    <property type="component" value="Unassembled WGS sequence"/>
</dbReference>